<dbReference type="SUPFAM" id="SSF75005">
    <property type="entry name" value="Arabinanase/levansucrase/invertase"/>
    <property type="match status" value="1"/>
</dbReference>
<evidence type="ECO:0000256" key="2">
    <source>
        <dbReference type="ARBA" id="ARBA00009902"/>
    </source>
</evidence>
<dbReference type="OrthoDB" id="9759709at2"/>
<organism evidence="12 13">
    <name type="scientific">Caldanaerobius fijiensis DSM 17918</name>
    <dbReference type="NCBI Taxonomy" id="1121256"/>
    <lineage>
        <taxon>Bacteria</taxon>
        <taxon>Bacillati</taxon>
        <taxon>Bacillota</taxon>
        <taxon>Clostridia</taxon>
        <taxon>Thermoanaerobacterales</taxon>
        <taxon>Thermoanaerobacteraceae</taxon>
        <taxon>Caldanaerobius</taxon>
    </lineage>
</organism>
<dbReference type="InterPro" id="IPR001362">
    <property type="entry name" value="Glyco_hydro_32"/>
</dbReference>
<dbReference type="PANTHER" id="PTHR43101:SF1">
    <property type="entry name" value="BETA-FRUCTOSIDASE"/>
    <property type="match status" value="1"/>
</dbReference>
<dbReference type="InterPro" id="IPR051214">
    <property type="entry name" value="GH32_Enzymes"/>
</dbReference>
<sequence length="487" mass="56523">MNKLDEAEKYIKANKERLNKQYRLEYHLMGEYGWINDPNGFIQYKGKYHLFYQHYPFDAVWGPMHWGHAISEDLIKWHYAPLALAPDEEYDKDGCFSGSAIEKDDKLYLVYTGNIHTGADGGEYKQVQNLAYSEDGVHFKKYDKNPVIGQEQIPERASKRDFRDPKVFKKGQYYYVVLGSNDGMGNGQVLLYRSLDLKQWEFVNILAKGDETMGYNWECPDLFELDGKGVLIVSAQHMKARGNDFNNPNSVIYFIGDLDIEKGVFQLGDCHAVDYGFDFYAPQTTLDKLGRRLIVAWMDMWEMPMPTQERGHNWAGAMTLPREIVRVGDRLYFKPIEEIKNYRKNHYHLRNIKINGEKYLDTISECYELEIEFDAGEAREFGVKVRKGKEEETILCYSRDESLFIFNRDKSGIGPKGERKTNIALKNNKLKLRIFVDRCSVEVFINDGEKTMTGRIYPGKESLNISVFSKGECSITRLDKWDIAVLP</sequence>
<evidence type="ECO:0000259" key="11">
    <source>
        <dbReference type="Pfam" id="PF08244"/>
    </source>
</evidence>
<comment type="function">
    <text evidence="9">Enables the bacterium to metabolize sucrose as a sole carbon source.</text>
</comment>
<feature type="domain" description="Glycosyl hydrolase family 32 C-terminal" evidence="11">
    <location>
        <begin position="339"/>
        <end position="481"/>
    </location>
</feature>
<dbReference type="GO" id="GO:0005737">
    <property type="term" value="C:cytoplasm"/>
    <property type="evidence" value="ECO:0007669"/>
    <property type="project" value="UniProtKB-SubCell"/>
</dbReference>
<evidence type="ECO:0000256" key="5">
    <source>
        <dbReference type="ARBA" id="ARBA00022801"/>
    </source>
</evidence>
<evidence type="ECO:0000313" key="12">
    <source>
        <dbReference type="EMBL" id="SHF29759.1"/>
    </source>
</evidence>
<dbReference type="STRING" id="1121256.SAMN02746089_01648"/>
<dbReference type="GO" id="GO:0004564">
    <property type="term" value="F:beta-fructofuranosidase activity"/>
    <property type="evidence" value="ECO:0007669"/>
    <property type="project" value="UniProtKB-EC"/>
</dbReference>
<dbReference type="EMBL" id="FQVH01000017">
    <property type="protein sequence ID" value="SHF29759.1"/>
    <property type="molecule type" value="Genomic_DNA"/>
</dbReference>
<keyword evidence="13" id="KW-1185">Reference proteome</keyword>
<dbReference type="GO" id="GO:0005985">
    <property type="term" value="P:sucrose metabolic process"/>
    <property type="evidence" value="ECO:0007669"/>
    <property type="project" value="UniProtKB-UniPathway"/>
</dbReference>
<dbReference type="CDD" id="cd08996">
    <property type="entry name" value="GH32_FFase"/>
    <property type="match status" value="1"/>
</dbReference>
<dbReference type="Proteomes" id="UP000184088">
    <property type="component" value="Unassembled WGS sequence"/>
</dbReference>
<evidence type="ECO:0000256" key="1">
    <source>
        <dbReference type="ARBA" id="ARBA00004914"/>
    </source>
</evidence>
<evidence type="ECO:0000256" key="3">
    <source>
        <dbReference type="ARBA" id="ARBA00012758"/>
    </source>
</evidence>
<name>A0A1M5AHJ1_9THEO</name>
<comment type="subcellular location">
    <subcellularLocation>
        <location evidence="9">Cytoplasm</location>
    </subcellularLocation>
</comment>
<evidence type="ECO:0000256" key="4">
    <source>
        <dbReference type="ARBA" id="ARBA00019623"/>
    </source>
</evidence>
<dbReference type="AlphaFoldDB" id="A0A1M5AHJ1"/>
<evidence type="ECO:0000256" key="7">
    <source>
        <dbReference type="ARBA" id="ARBA00033367"/>
    </source>
</evidence>
<comment type="similarity">
    <text evidence="2 8">Belongs to the glycosyl hydrolase 32 family.</text>
</comment>
<comment type="pathway">
    <text evidence="1 9">Glycan biosynthesis; sucrose metabolism.</text>
</comment>
<dbReference type="InterPro" id="IPR013189">
    <property type="entry name" value="Glyco_hydro_32_C"/>
</dbReference>
<dbReference type="PANTHER" id="PTHR43101">
    <property type="entry name" value="BETA-FRUCTOSIDASE"/>
    <property type="match status" value="1"/>
</dbReference>
<dbReference type="Gene3D" id="2.115.10.20">
    <property type="entry name" value="Glycosyl hydrolase domain, family 43"/>
    <property type="match status" value="1"/>
</dbReference>
<comment type="catalytic activity">
    <reaction evidence="8">
        <text>Hydrolysis of terminal non-reducing beta-D-fructofuranoside residues in beta-D-fructofuranosides.</text>
        <dbReference type="EC" id="3.2.1.26"/>
    </reaction>
</comment>
<dbReference type="NCBIfam" id="TIGR01322">
    <property type="entry name" value="scrB_fam"/>
    <property type="match status" value="1"/>
</dbReference>
<keyword evidence="9" id="KW-0963">Cytoplasm</keyword>
<dbReference type="InterPro" id="IPR006232">
    <property type="entry name" value="Suc6P_hydrolase"/>
</dbReference>
<evidence type="ECO:0000313" key="13">
    <source>
        <dbReference type="Proteomes" id="UP000184088"/>
    </source>
</evidence>
<protein>
    <recommendedName>
        <fullName evidence="4 8">Sucrose-6-phosphate hydrolase</fullName>
        <ecNumber evidence="3 8">3.2.1.26</ecNumber>
    </recommendedName>
    <alternativeName>
        <fullName evidence="7 9">Invertase</fullName>
    </alternativeName>
</protein>
<dbReference type="SUPFAM" id="SSF49899">
    <property type="entry name" value="Concanavalin A-like lectins/glucanases"/>
    <property type="match status" value="1"/>
</dbReference>
<evidence type="ECO:0000256" key="8">
    <source>
        <dbReference type="RuleBase" id="RU362110"/>
    </source>
</evidence>
<dbReference type="Gene3D" id="2.60.120.560">
    <property type="entry name" value="Exo-inulinase, domain 1"/>
    <property type="match status" value="1"/>
</dbReference>
<reference evidence="12 13" key="1">
    <citation type="submission" date="2016-11" db="EMBL/GenBank/DDBJ databases">
        <authorList>
            <person name="Jaros S."/>
            <person name="Januszkiewicz K."/>
            <person name="Wedrychowicz H."/>
        </authorList>
    </citation>
    <scope>NUCLEOTIDE SEQUENCE [LARGE SCALE GENOMIC DNA]</scope>
    <source>
        <strain evidence="12 13">DSM 17918</strain>
    </source>
</reference>
<dbReference type="RefSeq" id="WP_073343836.1">
    <property type="nucleotide sequence ID" value="NZ_FQVH01000017.1"/>
</dbReference>
<dbReference type="Pfam" id="PF08244">
    <property type="entry name" value="Glyco_hydro_32C"/>
    <property type="match status" value="1"/>
</dbReference>
<dbReference type="EC" id="3.2.1.26" evidence="3 8"/>
<dbReference type="Pfam" id="PF00251">
    <property type="entry name" value="Glyco_hydro_32N"/>
    <property type="match status" value="1"/>
</dbReference>
<dbReference type="InterPro" id="IPR013320">
    <property type="entry name" value="ConA-like_dom_sf"/>
</dbReference>
<keyword evidence="9" id="KW-0119">Carbohydrate metabolism</keyword>
<dbReference type="InterPro" id="IPR013148">
    <property type="entry name" value="Glyco_hydro_32_N"/>
</dbReference>
<keyword evidence="5 8" id="KW-0378">Hydrolase</keyword>
<proteinExistence type="inferred from homology"/>
<accession>A0A1M5AHJ1</accession>
<dbReference type="SMART" id="SM00640">
    <property type="entry name" value="Glyco_32"/>
    <property type="match status" value="1"/>
</dbReference>
<dbReference type="InterPro" id="IPR023296">
    <property type="entry name" value="Glyco_hydro_beta-prop_sf"/>
</dbReference>
<dbReference type="UniPathway" id="UPA00238"/>
<gene>
    <name evidence="12" type="ORF">SAMN02746089_01648</name>
</gene>
<evidence type="ECO:0000256" key="6">
    <source>
        <dbReference type="ARBA" id="ARBA00023295"/>
    </source>
</evidence>
<feature type="domain" description="Glycosyl hydrolase family 32 N-terminal" evidence="10">
    <location>
        <begin position="27"/>
        <end position="335"/>
    </location>
</feature>
<evidence type="ECO:0000256" key="9">
    <source>
        <dbReference type="RuleBase" id="RU365015"/>
    </source>
</evidence>
<keyword evidence="6 8" id="KW-0326">Glycosidase</keyword>
<evidence type="ECO:0000259" key="10">
    <source>
        <dbReference type="Pfam" id="PF00251"/>
    </source>
</evidence>